<evidence type="ECO:0000256" key="1">
    <source>
        <dbReference type="SAM" id="MobiDB-lite"/>
    </source>
</evidence>
<evidence type="ECO:0000313" key="2">
    <source>
        <dbReference type="EMBL" id="WVZ79271.1"/>
    </source>
</evidence>
<gene>
    <name evidence="2" type="ORF">U9M48_026872</name>
</gene>
<organism evidence="2 3">
    <name type="scientific">Paspalum notatum var. saurae</name>
    <dbReference type="NCBI Taxonomy" id="547442"/>
    <lineage>
        <taxon>Eukaryota</taxon>
        <taxon>Viridiplantae</taxon>
        <taxon>Streptophyta</taxon>
        <taxon>Embryophyta</taxon>
        <taxon>Tracheophyta</taxon>
        <taxon>Spermatophyta</taxon>
        <taxon>Magnoliopsida</taxon>
        <taxon>Liliopsida</taxon>
        <taxon>Poales</taxon>
        <taxon>Poaceae</taxon>
        <taxon>PACMAD clade</taxon>
        <taxon>Panicoideae</taxon>
        <taxon>Andropogonodae</taxon>
        <taxon>Paspaleae</taxon>
        <taxon>Paspalinae</taxon>
        <taxon>Paspalum</taxon>
    </lineage>
</organism>
<name>A0AAQ3WZL0_PASNO</name>
<feature type="region of interest" description="Disordered" evidence="1">
    <location>
        <begin position="1"/>
        <end position="65"/>
    </location>
</feature>
<reference evidence="2 3" key="1">
    <citation type="submission" date="2024-02" db="EMBL/GenBank/DDBJ databases">
        <title>High-quality chromosome-scale genome assembly of Pensacola bahiagrass (Paspalum notatum Flugge var. saurae).</title>
        <authorList>
            <person name="Vega J.M."/>
            <person name="Podio M."/>
            <person name="Orjuela J."/>
            <person name="Siena L.A."/>
            <person name="Pessino S.C."/>
            <person name="Combes M.C."/>
            <person name="Mariac C."/>
            <person name="Albertini E."/>
            <person name="Pupilli F."/>
            <person name="Ortiz J.P.A."/>
            <person name="Leblanc O."/>
        </authorList>
    </citation>
    <scope>NUCLEOTIDE SEQUENCE [LARGE SCALE GENOMIC DNA]</scope>
    <source>
        <strain evidence="2">R1</strain>
        <tissue evidence="2">Leaf</tissue>
    </source>
</reference>
<proteinExistence type="predicted"/>
<sequence length="311" mass="32854">MRFSFPVTTLHPGTGSPRPARLRTRATAPPRLPISRHPGATSARPHPNPSLAPARFATPHSSSGAGAPLCAPLHSTSGAALPQRTSASSPVWLQRRAAPPHEWRIGMGLTAGGSAVSVPGASPPRLVVALCPALPATSPSPCPAPPLEHPRLAASRARAWPAVEAFEEPDLVVGGGAERGRWLQASWSWHGRIWRWGRMLPAVVLVAVGERQLPAMSSHSATTVAAAAACGVLGRWMRGGPARPFPGWRAWHSGADAASSSWSSAVWLLPPGLRSSSHHNAKLNQGTCIGVNSRCLLLELGYLLDFQLYYL</sequence>
<dbReference type="AlphaFoldDB" id="A0AAQ3WZL0"/>
<dbReference type="EMBL" id="CP144750">
    <property type="protein sequence ID" value="WVZ79271.1"/>
    <property type="molecule type" value="Genomic_DNA"/>
</dbReference>
<evidence type="ECO:0000313" key="3">
    <source>
        <dbReference type="Proteomes" id="UP001341281"/>
    </source>
</evidence>
<accession>A0AAQ3WZL0</accession>
<keyword evidence="3" id="KW-1185">Reference proteome</keyword>
<protein>
    <submittedName>
        <fullName evidence="2">Uncharacterized protein</fullName>
    </submittedName>
</protein>
<dbReference type="Proteomes" id="UP001341281">
    <property type="component" value="Chromosome 06"/>
</dbReference>